<gene>
    <name evidence="1" type="ORF">V6N12_049913</name>
</gene>
<name>A0ABR2GAW7_9ROSI</name>
<accession>A0ABR2GAW7</accession>
<organism evidence="1 2">
    <name type="scientific">Hibiscus sabdariffa</name>
    <name type="common">roselle</name>
    <dbReference type="NCBI Taxonomy" id="183260"/>
    <lineage>
        <taxon>Eukaryota</taxon>
        <taxon>Viridiplantae</taxon>
        <taxon>Streptophyta</taxon>
        <taxon>Embryophyta</taxon>
        <taxon>Tracheophyta</taxon>
        <taxon>Spermatophyta</taxon>
        <taxon>Magnoliopsida</taxon>
        <taxon>eudicotyledons</taxon>
        <taxon>Gunneridae</taxon>
        <taxon>Pentapetalae</taxon>
        <taxon>rosids</taxon>
        <taxon>malvids</taxon>
        <taxon>Malvales</taxon>
        <taxon>Malvaceae</taxon>
        <taxon>Malvoideae</taxon>
        <taxon>Hibiscus</taxon>
    </lineage>
</organism>
<sequence length="119" mass="14274">MMEVQPPTGREQRRTTAPWSIGYFRGLLGRNLSEKVREKKETRRLTALAHWNGPRNDTDSGRYRVLHRGVWESFSRNWNEREREGGESLQMTVSARRLSHWNGGVWRLRHWRRMENLSE</sequence>
<comment type="caution">
    <text evidence="1">The sequence shown here is derived from an EMBL/GenBank/DDBJ whole genome shotgun (WGS) entry which is preliminary data.</text>
</comment>
<dbReference type="EMBL" id="JBBPBM010000001">
    <property type="protein sequence ID" value="KAK8600053.1"/>
    <property type="molecule type" value="Genomic_DNA"/>
</dbReference>
<dbReference type="Proteomes" id="UP001472677">
    <property type="component" value="Unassembled WGS sequence"/>
</dbReference>
<reference evidence="1 2" key="1">
    <citation type="journal article" date="2024" name="G3 (Bethesda)">
        <title>Genome assembly of Hibiscus sabdariffa L. provides insights into metabolisms of medicinal natural products.</title>
        <authorList>
            <person name="Kim T."/>
        </authorList>
    </citation>
    <scope>NUCLEOTIDE SEQUENCE [LARGE SCALE GENOMIC DNA]</scope>
    <source>
        <strain evidence="1">TK-2024</strain>
        <tissue evidence="1">Old leaves</tissue>
    </source>
</reference>
<evidence type="ECO:0000313" key="1">
    <source>
        <dbReference type="EMBL" id="KAK8600053.1"/>
    </source>
</evidence>
<protein>
    <submittedName>
        <fullName evidence="1">Uncharacterized protein</fullName>
    </submittedName>
</protein>
<keyword evidence="2" id="KW-1185">Reference proteome</keyword>
<evidence type="ECO:0000313" key="2">
    <source>
        <dbReference type="Proteomes" id="UP001472677"/>
    </source>
</evidence>
<proteinExistence type="predicted"/>